<keyword evidence="7" id="KW-1185">Reference proteome</keyword>
<keyword evidence="3" id="KW-0653">Protein transport</keyword>
<dbReference type="GO" id="GO:0005546">
    <property type="term" value="F:phosphatidylinositol-4,5-bisphosphate binding"/>
    <property type="evidence" value="ECO:0007669"/>
    <property type="project" value="InterPro"/>
</dbReference>
<dbReference type="Proteomes" id="UP001179952">
    <property type="component" value="Unassembled WGS sequence"/>
</dbReference>
<gene>
    <name evidence="6" type="ORF">QJS04_geneDACA012543</name>
</gene>
<sequence length="642" mass="72194">MERTLPEKSSSFSCREDKPTHHDRSLTTSNSIHVIHHSSKPTTTHDHNVEESISEDEESFPPRHEDFQTSLSRLSDDIDRFILSPPPSSEVPDSVERFVTLIDKELANHDDHPPPPPPPPLLDAIDRLSRLVSAIETHPSAAADRSSAALQRAMAFLEEAFRALLEEPSAASAGEAEEGSFDRCAIDHRKNEEEEVEVEVEPPPYGAETVEALRQVAASMAKAGYEAECLQAFSLSRREALESALAALGFEKISIDDVQKMNWESLEGEIATWIKAFRRSVTSSFPAERALCESVFSDDDEARARALFGNLARGIMIQLLNFAEAVAMTKRSAEKLFKFLDMYETLRDLLPNVRAASPELEQEVSCARARLGEAAVGIFSDLENSIRSDNGKTPVPGGAVHPLTRYVMNYLKYACEYKDTLEQVFLEHRGRTTTTGCDDEEERKSNPFGEQLMGVMGLLDANLEAKSKLYKDISLGYIFLMNNGRYMVQKIKGSAEINGVLGDTWCRRRSYDLRQYHKNYQRETWSRVLGCFRDEGLVTGPKGTVAKPVLKERLKAFNAMFEEIHRTQAAWVVSDEQLQSELRVSLSAVVVPAYRSFLGRFGQHLDSGRQSEKYIRFAPEDLETYIDELFDGNPASIIRRRM</sequence>
<proteinExistence type="inferred from homology"/>
<reference evidence="6" key="1">
    <citation type="journal article" date="2023" name="Nat. Commun.">
        <title>Diploid and tetraploid genomes of Acorus and the evolution of monocots.</title>
        <authorList>
            <person name="Ma L."/>
            <person name="Liu K.W."/>
            <person name="Li Z."/>
            <person name="Hsiao Y.Y."/>
            <person name="Qi Y."/>
            <person name="Fu T."/>
            <person name="Tang G.D."/>
            <person name="Zhang D."/>
            <person name="Sun W.H."/>
            <person name="Liu D.K."/>
            <person name="Li Y."/>
            <person name="Chen G.Z."/>
            <person name="Liu X.D."/>
            <person name="Liao X.Y."/>
            <person name="Jiang Y.T."/>
            <person name="Yu X."/>
            <person name="Hao Y."/>
            <person name="Huang J."/>
            <person name="Zhao X.W."/>
            <person name="Ke S."/>
            <person name="Chen Y.Y."/>
            <person name="Wu W.L."/>
            <person name="Hsu J.L."/>
            <person name="Lin Y.F."/>
            <person name="Huang M.D."/>
            <person name="Li C.Y."/>
            <person name="Huang L."/>
            <person name="Wang Z.W."/>
            <person name="Zhao X."/>
            <person name="Zhong W.Y."/>
            <person name="Peng D.H."/>
            <person name="Ahmad S."/>
            <person name="Lan S."/>
            <person name="Zhang J.S."/>
            <person name="Tsai W.C."/>
            <person name="Van de Peer Y."/>
            <person name="Liu Z.J."/>
        </authorList>
    </citation>
    <scope>NUCLEOTIDE SEQUENCE</scope>
    <source>
        <strain evidence="6">SCP</strain>
    </source>
</reference>
<dbReference type="InterPro" id="IPR004140">
    <property type="entry name" value="Exo70"/>
</dbReference>
<comment type="caution">
    <text evidence="6">The sequence shown here is derived from an EMBL/GenBank/DDBJ whole genome shotgun (WGS) entry which is preliminary data.</text>
</comment>
<dbReference type="AlphaFoldDB" id="A0AAV9B4P4"/>
<dbReference type="EMBL" id="JAUJYN010000005">
    <property type="protein sequence ID" value="KAK1271590.1"/>
    <property type="molecule type" value="Genomic_DNA"/>
</dbReference>
<dbReference type="SUPFAM" id="SSF74788">
    <property type="entry name" value="Cullin repeat-like"/>
    <property type="match status" value="1"/>
</dbReference>
<evidence type="ECO:0000256" key="3">
    <source>
        <dbReference type="RuleBase" id="RU365026"/>
    </source>
</evidence>
<evidence type="ECO:0000256" key="4">
    <source>
        <dbReference type="SAM" id="MobiDB-lite"/>
    </source>
</evidence>
<accession>A0AAV9B4P4</accession>
<evidence type="ECO:0000313" key="7">
    <source>
        <dbReference type="Proteomes" id="UP001179952"/>
    </source>
</evidence>
<reference evidence="6" key="2">
    <citation type="submission" date="2023-06" db="EMBL/GenBank/DDBJ databases">
        <authorList>
            <person name="Ma L."/>
            <person name="Liu K.-W."/>
            <person name="Li Z."/>
            <person name="Hsiao Y.-Y."/>
            <person name="Qi Y."/>
            <person name="Fu T."/>
            <person name="Tang G."/>
            <person name="Zhang D."/>
            <person name="Sun W.-H."/>
            <person name="Liu D.-K."/>
            <person name="Li Y."/>
            <person name="Chen G.-Z."/>
            <person name="Liu X.-D."/>
            <person name="Liao X.-Y."/>
            <person name="Jiang Y.-T."/>
            <person name="Yu X."/>
            <person name="Hao Y."/>
            <person name="Huang J."/>
            <person name="Zhao X.-W."/>
            <person name="Ke S."/>
            <person name="Chen Y.-Y."/>
            <person name="Wu W.-L."/>
            <person name="Hsu J.-L."/>
            <person name="Lin Y.-F."/>
            <person name="Huang M.-D."/>
            <person name="Li C.-Y."/>
            <person name="Huang L."/>
            <person name="Wang Z.-W."/>
            <person name="Zhao X."/>
            <person name="Zhong W.-Y."/>
            <person name="Peng D.-H."/>
            <person name="Ahmad S."/>
            <person name="Lan S."/>
            <person name="Zhang J.-S."/>
            <person name="Tsai W.-C."/>
            <person name="Van De Peer Y."/>
            <person name="Liu Z.-J."/>
        </authorList>
    </citation>
    <scope>NUCLEOTIDE SEQUENCE</scope>
    <source>
        <strain evidence="6">SCP</strain>
        <tissue evidence="6">Leaves</tissue>
    </source>
</reference>
<evidence type="ECO:0000259" key="5">
    <source>
        <dbReference type="Pfam" id="PF03081"/>
    </source>
</evidence>
<dbReference type="GO" id="GO:0015031">
    <property type="term" value="P:protein transport"/>
    <property type="evidence" value="ECO:0007669"/>
    <property type="project" value="UniProtKB-KW"/>
</dbReference>
<feature type="domain" description="Exocyst complex subunit Exo70 C-terminal" evidence="5">
    <location>
        <begin position="272"/>
        <end position="628"/>
    </location>
</feature>
<dbReference type="InterPro" id="IPR016159">
    <property type="entry name" value="Cullin_repeat-like_dom_sf"/>
</dbReference>
<dbReference type="InterPro" id="IPR046364">
    <property type="entry name" value="Exo70_C"/>
</dbReference>
<dbReference type="Pfam" id="PF03081">
    <property type="entry name" value="Exo70_C"/>
    <property type="match status" value="1"/>
</dbReference>
<dbReference type="GO" id="GO:0000145">
    <property type="term" value="C:exocyst"/>
    <property type="evidence" value="ECO:0007669"/>
    <property type="project" value="InterPro"/>
</dbReference>
<organism evidence="6 7">
    <name type="scientific">Acorus gramineus</name>
    <name type="common">Dwarf sweet flag</name>
    <dbReference type="NCBI Taxonomy" id="55184"/>
    <lineage>
        <taxon>Eukaryota</taxon>
        <taxon>Viridiplantae</taxon>
        <taxon>Streptophyta</taxon>
        <taxon>Embryophyta</taxon>
        <taxon>Tracheophyta</taxon>
        <taxon>Spermatophyta</taxon>
        <taxon>Magnoliopsida</taxon>
        <taxon>Liliopsida</taxon>
        <taxon>Acoraceae</taxon>
        <taxon>Acorus</taxon>
    </lineage>
</organism>
<keyword evidence="2 3" id="KW-0813">Transport</keyword>
<name>A0AAV9B4P4_ACOGR</name>
<evidence type="ECO:0000256" key="2">
    <source>
        <dbReference type="ARBA" id="ARBA00022448"/>
    </source>
</evidence>
<dbReference type="Pfam" id="PF20669">
    <property type="entry name" value="Exo70_N"/>
    <property type="match status" value="1"/>
</dbReference>
<comment type="function">
    <text evidence="3">Component of the exocyst complex.</text>
</comment>
<feature type="compositionally biased region" description="Basic and acidic residues" evidence="4">
    <location>
        <begin position="14"/>
        <end position="25"/>
    </location>
</feature>
<comment type="similarity">
    <text evidence="1 3">Belongs to the EXO70 family.</text>
</comment>
<keyword evidence="3" id="KW-0268">Exocytosis</keyword>
<protein>
    <recommendedName>
        <fullName evidence="3">Exocyst subunit Exo70 family protein</fullName>
    </recommendedName>
</protein>
<evidence type="ECO:0000313" key="6">
    <source>
        <dbReference type="EMBL" id="KAK1271590.1"/>
    </source>
</evidence>
<dbReference type="Gene3D" id="1.20.1280.170">
    <property type="entry name" value="Exocyst complex component Exo70"/>
    <property type="match status" value="1"/>
</dbReference>
<evidence type="ECO:0000256" key="1">
    <source>
        <dbReference type="ARBA" id="ARBA00006756"/>
    </source>
</evidence>
<dbReference type="PANTHER" id="PTHR12542">
    <property type="entry name" value="EXOCYST COMPLEX PROTEIN EXO70"/>
    <property type="match status" value="1"/>
</dbReference>
<feature type="region of interest" description="Disordered" evidence="4">
    <location>
        <begin position="1"/>
        <end position="67"/>
    </location>
</feature>
<dbReference type="GO" id="GO:0006887">
    <property type="term" value="P:exocytosis"/>
    <property type="evidence" value="ECO:0007669"/>
    <property type="project" value="UniProtKB-KW"/>
</dbReference>
<dbReference type="PANTHER" id="PTHR12542:SF127">
    <property type="entry name" value="EXOCYST COMPLEX COMPONENT EXO70C1"/>
    <property type="match status" value="1"/>
</dbReference>